<keyword evidence="2 7" id="KW-0813">Transport</keyword>
<dbReference type="PANTHER" id="PTHR43744">
    <property type="entry name" value="ABC TRANSPORTER PERMEASE PROTEIN MG189-RELATED-RELATED"/>
    <property type="match status" value="1"/>
</dbReference>
<gene>
    <name evidence="9" type="ORF">GCM10022383_05530</name>
</gene>
<keyword evidence="10" id="KW-1185">Reference proteome</keyword>
<dbReference type="CDD" id="cd06261">
    <property type="entry name" value="TM_PBP2"/>
    <property type="match status" value="1"/>
</dbReference>
<comment type="subcellular location">
    <subcellularLocation>
        <location evidence="1 7">Cell membrane</location>
        <topology evidence="1 7">Multi-pass membrane protein</topology>
    </subcellularLocation>
</comment>
<evidence type="ECO:0000256" key="3">
    <source>
        <dbReference type="ARBA" id="ARBA00022475"/>
    </source>
</evidence>
<feature type="transmembrane region" description="Helical" evidence="7">
    <location>
        <begin position="190"/>
        <end position="210"/>
    </location>
</feature>
<feature type="transmembrane region" description="Helical" evidence="7">
    <location>
        <begin position="55"/>
        <end position="81"/>
    </location>
</feature>
<protein>
    <submittedName>
        <fullName evidence="9">Carbohydrate ABC transporter permease</fullName>
    </submittedName>
</protein>
<evidence type="ECO:0000259" key="8">
    <source>
        <dbReference type="PROSITE" id="PS50928"/>
    </source>
</evidence>
<dbReference type="EMBL" id="BAABCP010000001">
    <property type="protein sequence ID" value="GAA3929700.1"/>
    <property type="molecule type" value="Genomic_DNA"/>
</dbReference>
<reference evidence="10" key="1">
    <citation type="journal article" date="2019" name="Int. J. Syst. Evol. Microbiol.">
        <title>The Global Catalogue of Microorganisms (GCM) 10K type strain sequencing project: providing services to taxonomists for standard genome sequencing and annotation.</title>
        <authorList>
            <consortium name="The Broad Institute Genomics Platform"/>
            <consortium name="The Broad Institute Genome Sequencing Center for Infectious Disease"/>
            <person name="Wu L."/>
            <person name="Ma J."/>
        </authorList>
    </citation>
    <scope>NUCLEOTIDE SEQUENCE [LARGE SCALE GENOMIC DNA]</scope>
    <source>
        <strain evidence="10">JCM 17024</strain>
    </source>
</reference>
<proteinExistence type="inferred from homology"/>
<name>A0ABP7MWQ1_9MICO</name>
<dbReference type="Pfam" id="PF00528">
    <property type="entry name" value="BPD_transp_1"/>
    <property type="match status" value="1"/>
</dbReference>
<dbReference type="SUPFAM" id="SSF161098">
    <property type="entry name" value="MetI-like"/>
    <property type="match status" value="1"/>
</dbReference>
<evidence type="ECO:0000256" key="6">
    <source>
        <dbReference type="ARBA" id="ARBA00023136"/>
    </source>
</evidence>
<feature type="transmembrane region" description="Helical" evidence="7">
    <location>
        <begin position="128"/>
        <end position="153"/>
    </location>
</feature>
<comment type="similarity">
    <text evidence="7">Belongs to the binding-protein-dependent transport system permease family.</text>
</comment>
<evidence type="ECO:0000256" key="2">
    <source>
        <dbReference type="ARBA" id="ARBA00022448"/>
    </source>
</evidence>
<keyword evidence="6 7" id="KW-0472">Membrane</keyword>
<evidence type="ECO:0000256" key="7">
    <source>
        <dbReference type="RuleBase" id="RU363032"/>
    </source>
</evidence>
<evidence type="ECO:0000256" key="1">
    <source>
        <dbReference type="ARBA" id="ARBA00004651"/>
    </source>
</evidence>
<dbReference type="PROSITE" id="PS50928">
    <property type="entry name" value="ABC_TM1"/>
    <property type="match status" value="1"/>
</dbReference>
<feature type="transmembrane region" description="Helical" evidence="7">
    <location>
        <begin position="238"/>
        <end position="257"/>
    </location>
</feature>
<keyword evidence="4 7" id="KW-0812">Transmembrane</keyword>
<comment type="caution">
    <text evidence="9">The sequence shown here is derived from an EMBL/GenBank/DDBJ whole genome shotgun (WGS) entry which is preliminary data.</text>
</comment>
<evidence type="ECO:0000256" key="4">
    <source>
        <dbReference type="ARBA" id="ARBA00022692"/>
    </source>
</evidence>
<dbReference type="InterPro" id="IPR035906">
    <property type="entry name" value="MetI-like_sf"/>
</dbReference>
<organism evidence="9 10">
    <name type="scientific">Microbacterium soli</name>
    <dbReference type="NCBI Taxonomy" id="446075"/>
    <lineage>
        <taxon>Bacteria</taxon>
        <taxon>Bacillati</taxon>
        <taxon>Actinomycetota</taxon>
        <taxon>Actinomycetes</taxon>
        <taxon>Micrococcales</taxon>
        <taxon>Microbacteriaceae</taxon>
        <taxon>Microbacterium</taxon>
    </lineage>
</organism>
<feature type="transmembrane region" description="Helical" evidence="7">
    <location>
        <begin position="88"/>
        <end position="108"/>
    </location>
</feature>
<sequence>MLSVALIWLLPVVFALYVGLRPIEETNKYGYVSIAHSLTLTNFIEAWRQSNILGYFWNSFVITAPAVVVTLFFASAIAFVVSRRSSKLNLALLILFTAGNLLPQQVIITPLYRLYLMIPLPAFLSPSGYMYNSIFGLIVINVIFQMGFCVFVLSNYMKTVPQEMYEAAIVDGASLWTRYWSLTLPTIRPALAALATLLTTWIYNDFFWAISLISTGRLRPITSALTDLKGEFVANQNMIAAAALLAALPTLVIFILLQKQFVAGLTLGSTKG</sequence>
<evidence type="ECO:0000256" key="5">
    <source>
        <dbReference type="ARBA" id="ARBA00022989"/>
    </source>
</evidence>
<dbReference type="Proteomes" id="UP001501591">
    <property type="component" value="Unassembled WGS sequence"/>
</dbReference>
<dbReference type="Gene3D" id="1.10.3720.10">
    <property type="entry name" value="MetI-like"/>
    <property type="match status" value="1"/>
</dbReference>
<keyword evidence="5 7" id="KW-1133">Transmembrane helix</keyword>
<accession>A0ABP7MWQ1</accession>
<keyword evidence="3" id="KW-1003">Cell membrane</keyword>
<feature type="domain" description="ABC transmembrane type-1" evidence="8">
    <location>
        <begin position="56"/>
        <end position="257"/>
    </location>
</feature>
<dbReference type="InterPro" id="IPR000515">
    <property type="entry name" value="MetI-like"/>
</dbReference>
<evidence type="ECO:0000313" key="9">
    <source>
        <dbReference type="EMBL" id="GAA3929700.1"/>
    </source>
</evidence>
<evidence type="ECO:0000313" key="10">
    <source>
        <dbReference type="Proteomes" id="UP001501591"/>
    </source>
</evidence>